<protein>
    <submittedName>
        <fullName evidence="2">Uncharacterized protein</fullName>
    </submittedName>
</protein>
<comment type="caution">
    <text evidence="2">The sequence shown here is derived from an EMBL/GenBank/DDBJ whole genome shotgun (WGS) entry which is preliminary data.</text>
</comment>
<feature type="compositionally biased region" description="Basic residues" evidence="1">
    <location>
        <begin position="182"/>
        <end position="194"/>
    </location>
</feature>
<feature type="compositionally biased region" description="Pro residues" evidence="1">
    <location>
        <begin position="151"/>
        <end position="161"/>
    </location>
</feature>
<feature type="region of interest" description="Disordered" evidence="1">
    <location>
        <begin position="23"/>
        <end position="49"/>
    </location>
</feature>
<sequence>MASQDIISQLRDLQLAIDDFTDLNSSTHTTSSENYSGQPPSPSSPSDHEDKVLIEEKQTSLLDSVLPFQVESDDFSSLMDQFADIQRTTQSNDTSMLMEKTLLSPAPPEDKAITTTKFTTTIPTTVPHIQKENHGEKHWIQDNDSIHYRRPPPPPPPPPDSPSTSSSIVSRATSTLSMSSRKSTRSYKSIKGKYRSNSSNPKRPVTAKYHARTYDEMMRIPDIHERIQFYDKTYQLCLRADSALASWVNKSKSKGVPKPMLEGYVPPPRPIPSSTSYMSLGRSDSKYFKMNTSLSGSISMILRKGNSANPPQPMSTPKGMSRSFGQQQGLDKTHRLAHSMHWRQDPPTPSFSPAPSLRFKPSSHHLAPLPPRITPMTHPSAAMSLHSSPSVSVHLSSSLSSKKKSSSRHQQYHHIPSSSIPASPSSSVSLPASRKKSKRNGLGFDHMKTPSSSSSSISLSIGRSKKHLGYCRTNGI</sequence>
<evidence type="ECO:0000313" key="3">
    <source>
        <dbReference type="Proteomes" id="UP000193560"/>
    </source>
</evidence>
<gene>
    <name evidence="2" type="ORF">BCR42DRAFT_439201</name>
</gene>
<name>A0A1X2IBK9_9FUNG</name>
<organism evidence="2 3">
    <name type="scientific">Absidia repens</name>
    <dbReference type="NCBI Taxonomy" id="90262"/>
    <lineage>
        <taxon>Eukaryota</taxon>
        <taxon>Fungi</taxon>
        <taxon>Fungi incertae sedis</taxon>
        <taxon>Mucoromycota</taxon>
        <taxon>Mucoromycotina</taxon>
        <taxon>Mucoromycetes</taxon>
        <taxon>Mucorales</taxon>
        <taxon>Cunninghamellaceae</taxon>
        <taxon>Absidia</taxon>
    </lineage>
</organism>
<keyword evidence="3" id="KW-1185">Reference proteome</keyword>
<dbReference type="Proteomes" id="UP000193560">
    <property type="component" value="Unassembled WGS sequence"/>
</dbReference>
<feature type="compositionally biased region" description="Basic residues" evidence="1">
    <location>
        <begin position="401"/>
        <end position="412"/>
    </location>
</feature>
<feature type="compositionally biased region" description="Polar residues" evidence="1">
    <location>
        <begin position="168"/>
        <end position="181"/>
    </location>
</feature>
<proteinExistence type="predicted"/>
<dbReference type="EMBL" id="MCGE01000016">
    <property type="protein sequence ID" value="ORZ13489.1"/>
    <property type="molecule type" value="Genomic_DNA"/>
</dbReference>
<feature type="compositionally biased region" description="Low complexity" evidence="1">
    <location>
        <begin position="415"/>
        <end position="432"/>
    </location>
</feature>
<dbReference type="AlphaFoldDB" id="A0A1X2IBK9"/>
<reference evidence="2 3" key="1">
    <citation type="submission" date="2016-07" db="EMBL/GenBank/DDBJ databases">
        <title>Pervasive Adenine N6-methylation of Active Genes in Fungi.</title>
        <authorList>
            <consortium name="DOE Joint Genome Institute"/>
            <person name="Mondo S.J."/>
            <person name="Dannebaum R.O."/>
            <person name="Kuo R.C."/>
            <person name="Labutti K."/>
            <person name="Haridas S."/>
            <person name="Kuo A."/>
            <person name="Salamov A."/>
            <person name="Ahrendt S.R."/>
            <person name="Lipzen A."/>
            <person name="Sullivan W."/>
            <person name="Andreopoulos W.B."/>
            <person name="Clum A."/>
            <person name="Lindquist E."/>
            <person name="Daum C."/>
            <person name="Ramamoorthy G.K."/>
            <person name="Gryganskyi A."/>
            <person name="Culley D."/>
            <person name="Magnuson J.K."/>
            <person name="James T.Y."/>
            <person name="O'Malley M.A."/>
            <person name="Stajich J.E."/>
            <person name="Spatafora J.W."/>
            <person name="Visel A."/>
            <person name="Grigoriev I.V."/>
        </authorList>
    </citation>
    <scope>NUCLEOTIDE SEQUENCE [LARGE SCALE GENOMIC DNA]</scope>
    <source>
        <strain evidence="2 3">NRRL 1336</strain>
    </source>
</reference>
<feature type="compositionally biased region" description="Low complexity" evidence="1">
    <location>
        <begin position="378"/>
        <end position="400"/>
    </location>
</feature>
<feature type="region of interest" description="Disordered" evidence="1">
    <location>
        <begin position="144"/>
        <end position="207"/>
    </location>
</feature>
<accession>A0A1X2IBK9</accession>
<dbReference type="OrthoDB" id="2256155at2759"/>
<feature type="region of interest" description="Disordered" evidence="1">
    <location>
        <begin position="304"/>
        <end position="460"/>
    </location>
</feature>
<dbReference type="STRING" id="90262.A0A1X2IBK9"/>
<evidence type="ECO:0000313" key="2">
    <source>
        <dbReference type="EMBL" id="ORZ13489.1"/>
    </source>
</evidence>
<evidence type="ECO:0000256" key="1">
    <source>
        <dbReference type="SAM" id="MobiDB-lite"/>
    </source>
</evidence>
<feature type="compositionally biased region" description="Polar residues" evidence="1">
    <location>
        <begin position="23"/>
        <end position="38"/>
    </location>
</feature>
<feature type="compositionally biased region" description="Low complexity" evidence="1">
    <location>
        <begin position="451"/>
        <end position="460"/>
    </location>
</feature>